<dbReference type="InterPro" id="IPR036388">
    <property type="entry name" value="WH-like_DNA-bd_sf"/>
</dbReference>
<dbReference type="SMART" id="SM00421">
    <property type="entry name" value="HTH_LUXR"/>
    <property type="match status" value="1"/>
</dbReference>
<evidence type="ECO:0000259" key="5">
    <source>
        <dbReference type="PROSITE" id="PS50110"/>
    </source>
</evidence>
<dbReference type="InterPro" id="IPR000792">
    <property type="entry name" value="Tscrpt_reg_LuxR_C"/>
</dbReference>
<dbReference type="Gene3D" id="1.10.10.10">
    <property type="entry name" value="Winged helix-like DNA-binding domain superfamily/Winged helix DNA-binding domain"/>
    <property type="match status" value="1"/>
</dbReference>
<dbReference type="Pfam" id="PF00072">
    <property type="entry name" value="Response_reg"/>
    <property type="match status" value="1"/>
</dbReference>
<proteinExistence type="predicted"/>
<reference evidence="6 7" key="1">
    <citation type="submission" date="2015-12" db="EMBL/GenBank/DDBJ databases">
        <title>Diversity of Burkholderia near neighbor genomes.</title>
        <authorList>
            <person name="Sahl J."/>
            <person name="Wagner D."/>
            <person name="Keim P."/>
        </authorList>
    </citation>
    <scope>NUCLEOTIDE SEQUENCE [LARGE SCALE GENOMIC DNA]</scope>
    <source>
        <strain evidence="6 7">BDU8</strain>
    </source>
</reference>
<dbReference type="InterPro" id="IPR001789">
    <property type="entry name" value="Sig_transdc_resp-reg_receiver"/>
</dbReference>
<dbReference type="PRINTS" id="PR00038">
    <property type="entry name" value="HTHLUXR"/>
</dbReference>
<dbReference type="RefSeq" id="WP_066489293.1">
    <property type="nucleotide sequence ID" value="NZ_CP013388.1"/>
</dbReference>
<protein>
    <submittedName>
        <fullName evidence="6">LuxR family transcriptional regulator</fullName>
    </submittedName>
</protein>
<dbReference type="PROSITE" id="PS50043">
    <property type="entry name" value="HTH_LUXR_2"/>
    <property type="match status" value="1"/>
</dbReference>
<dbReference type="CDD" id="cd17535">
    <property type="entry name" value="REC_NarL-like"/>
    <property type="match status" value="1"/>
</dbReference>
<evidence type="ECO:0000313" key="6">
    <source>
        <dbReference type="EMBL" id="AOJ05964.1"/>
    </source>
</evidence>
<dbReference type="InterPro" id="IPR058245">
    <property type="entry name" value="NreC/VraR/RcsB-like_REC"/>
</dbReference>
<dbReference type="SMART" id="SM00448">
    <property type="entry name" value="REC"/>
    <property type="match status" value="1"/>
</dbReference>
<feature type="domain" description="HTH luxR-type" evidence="4">
    <location>
        <begin position="147"/>
        <end position="212"/>
    </location>
</feature>
<sequence length="231" mass="24594">MKIDLIVADDHPALIAGIKHALSGASAIRVAGTASNSTELVDLLACEPCDILITDYAMPGGSHGDGLGLISFLRRHYPDLKIIVFTAIDNPALIASMARLGVRAVVNKMDHIDNLIASVQAVYAGATYIPADVDAFVPSRMADDGQALSIERQLSARELEIVRLYVSGLSVNEIAAYLHRSKQAVSTQKMNAMRKLGIERDASLFRFAYETGLMAAGVPSGVPVRAQAAAH</sequence>
<gene>
    <name evidence="6" type="ORF">WS71_00460</name>
</gene>
<feature type="domain" description="Response regulatory" evidence="5">
    <location>
        <begin position="4"/>
        <end position="123"/>
    </location>
</feature>
<keyword evidence="2" id="KW-0238">DNA-binding</keyword>
<dbReference type="PANTHER" id="PTHR43214:SF17">
    <property type="entry name" value="TRANSCRIPTIONAL REGULATORY PROTEIN RCSB"/>
    <property type="match status" value="1"/>
</dbReference>
<evidence type="ECO:0000256" key="3">
    <source>
        <dbReference type="PROSITE-ProRule" id="PRU00169"/>
    </source>
</evidence>
<dbReference type="CDD" id="cd06170">
    <property type="entry name" value="LuxR_C_like"/>
    <property type="match status" value="1"/>
</dbReference>
<feature type="modified residue" description="4-aspartylphosphate" evidence="3">
    <location>
        <position position="55"/>
    </location>
</feature>
<dbReference type="PANTHER" id="PTHR43214">
    <property type="entry name" value="TWO-COMPONENT RESPONSE REGULATOR"/>
    <property type="match status" value="1"/>
</dbReference>
<name>A0A1B4FQN2_9BURK</name>
<dbReference type="InterPro" id="IPR039420">
    <property type="entry name" value="WalR-like"/>
</dbReference>
<dbReference type="SUPFAM" id="SSF52172">
    <property type="entry name" value="CheY-like"/>
    <property type="match status" value="1"/>
</dbReference>
<dbReference type="InterPro" id="IPR011006">
    <property type="entry name" value="CheY-like_superfamily"/>
</dbReference>
<dbReference type="Pfam" id="PF00196">
    <property type="entry name" value="GerE"/>
    <property type="match status" value="1"/>
</dbReference>
<dbReference type="GO" id="GO:0000160">
    <property type="term" value="P:phosphorelay signal transduction system"/>
    <property type="evidence" value="ECO:0007669"/>
    <property type="project" value="InterPro"/>
</dbReference>
<keyword evidence="1 3" id="KW-0597">Phosphoprotein</keyword>
<dbReference type="GO" id="GO:0003677">
    <property type="term" value="F:DNA binding"/>
    <property type="evidence" value="ECO:0007669"/>
    <property type="project" value="UniProtKB-KW"/>
</dbReference>
<dbReference type="AlphaFoldDB" id="A0A1B4FQN2"/>
<accession>A0A1B4FQN2</accession>
<dbReference type="PROSITE" id="PS50110">
    <property type="entry name" value="RESPONSE_REGULATORY"/>
    <property type="match status" value="1"/>
</dbReference>
<dbReference type="EMBL" id="CP013388">
    <property type="protein sequence ID" value="AOJ05964.1"/>
    <property type="molecule type" value="Genomic_DNA"/>
</dbReference>
<dbReference type="SUPFAM" id="SSF46894">
    <property type="entry name" value="C-terminal effector domain of the bipartite response regulators"/>
    <property type="match status" value="1"/>
</dbReference>
<dbReference type="InterPro" id="IPR016032">
    <property type="entry name" value="Sig_transdc_resp-reg_C-effctor"/>
</dbReference>
<evidence type="ECO:0000256" key="1">
    <source>
        <dbReference type="ARBA" id="ARBA00022553"/>
    </source>
</evidence>
<dbReference type="GO" id="GO:0006355">
    <property type="term" value="P:regulation of DNA-templated transcription"/>
    <property type="evidence" value="ECO:0007669"/>
    <property type="project" value="InterPro"/>
</dbReference>
<dbReference type="Gene3D" id="3.40.50.2300">
    <property type="match status" value="1"/>
</dbReference>
<evidence type="ECO:0000259" key="4">
    <source>
        <dbReference type="PROSITE" id="PS50043"/>
    </source>
</evidence>
<evidence type="ECO:0000256" key="2">
    <source>
        <dbReference type="ARBA" id="ARBA00023125"/>
    </source>
</evidence>
<organism evidence="6 7">
    <name type="scientific">Burkholderia mayonis</name>
    <dbReference type="NCBI Taxonomy" id="1385591"/>
    <lineage>
        <taxon>Bacteria</taxon>
        <taxon>Pseudomonadati</taxon>
        <taxon>Pseudomonadota</taxon>
        <taxon>Betaproteobacteria</taxon>
        <taxon>Burkholderiales</taxon>
        <taxon>Burkholderiaceae</taxon>
        <taxon>Burkholderia</taxon>
        <taxon>pseudomallei group</taxon>
    </lineage>
</organism>
<evidence type="ECO:0000313" key="7">
    <source>
        <dbReference type="Proteomes" id="UP000067711"/>
    </source>
</evidence>
<dbReference type="Proteomes" id="UP000067711">
    <property type="component" value="Chromosome 2"/>
</dbReference>